<dbReference type="CDD" id="cd00431">
    <property type="entry name" value="cysteine_hydrolases"/>
    <property type="match status" value="1"/>
</dbReference>
<dbReference type="Gene3D" id="3.40.50.850">
    <property type="entry name" value="Isochorismatase-like"/>
    <property type="match status" value="1"/>
</dbReference>
<protein>
    <submittedName>
        <fullName evidence="2">Cysteine hydrolase</fullName>
    </submittedName>
</protein>
<organism evidence="2 3">
    <name type="scientific">Metamycoplasma phocicerebrale</name>
    <dbReference type="NCBI Taxonomy" id="142649"/>
    <lineage>
        <taxon>Bacteria</taxon>
        <taxon>Bacillati</taxon>
        <taxon>Mycoplasmatota</taxon>
        <taxon>Mycoplasmoidales</taxon>
        <taxon>Metamycoplasmataceae</taxon>
        <taxon>Metamycoplasma</taxon>
    </lineage>
</organism>
<dbReference type="Proteomes" id="UP000256585">
    <property type="component" value="Chromosome"/>
</dbReference>
<dbReference type="EMBL" id="CP033058">
    <property type="protein sequence ID" value="AZZ65316.1"/>
    <property type="molecule type" value="Genomic_DNA"/>
</dbReference>
<sequence length="176" mass="20309">MKKIIFVIDMVKGFCIKGNLASSDINKIVPNIKNYLEKNKENKIVFINDNHSKNDIEMEVYPLHCLSGTEESEVVEELKPYAKTIIKKNTTNSFFAIENKSIFEEFDTFEIIGCCTDICILQFALTLKTYLNFKNINKDVVVFKNLVDTFNSKDHNRIEYHNNALNLMNNAGIKIK</sequence>
<name>A0A3T0TTL4_9BACT</name>
<feature type="domain" description="Isochorismatase-like" evidence="1">
    <location>
        <begin position="4"/>
        <end position="154"/>
    </location>
</feature>
<keyword evidence="2" id="KW-0378">Hydrolase</keyword>
<dbReference type="InterPro" id="IPR044717">
    <property type="entry name" value="NIC1"/>
</dbReference>
<accession>A0A3T0TTL4</accession>
<dbReference type="GO" id="GO:0008936">
    <property type="term" value="F:nicotinamidase activity"/>
    <property type="evidence" value="ECO:0007669"/>
    <property type="project" value="InterPro"/>
</dbReference>
<dbReference type="Pfam" id="PF00857">
    <property type="entry name" value="Isochorismatase"/>
    <property type="match status" value="1"/>
</dbReference>
<dbReference type="GO" id="GO:0019365">
    <property type="term" value="P:pyridine nucleotide salvage"/>
    <property type="evidence" value="ECO:0007669"/>
    <property type="project" value="InterPro"/>
</dbReference>
<reference evidence="2" key="1">
    <citation type="submission" date="2019-03" db="EMBL/GenBank/DDBJ databases">
        <title>Draft Sequence and Annotation of the Mycoplasma phocicerebrale Strain 1049T Genome.</title>
        <authorList>
            <person name="Frasca S.Jr."/>
            <person name="Kutish G.F."/>
            <person name="Castellanos Gell J."/>
            <person name="Michaels D.L."/>
            <person name="Brown D.R."/>
        </authorList>
    </citation>
    <scope>NUCLEOTIDE SEQUENCE</scope>
    <source>
        <strain evidence="2">1049</strain>
    </source>
</reference>
<keyword evidence="3" id="KW-1185">Reference proteome</keyword>
<dbReference type="PANTHER" id="PTHR47297:SF2">
    <property type="entry name" value="OS02G0606800 PROTEIN"/>
    <property type="match status" value="1"/>
</dbReference>
<dbReference type="AlphaFoldDB" id="A0A3T0TTL4"/>
<dbReference type="InterPro" id="IPR000868">
    <property type="entry name" value="Isochorismatase-like_dom"/>
</dbReference>
<dbReference type="InterPro" id="IPR036380">
    <property type="entry name" value="Isochorismatase-like_sf"/>
</dbReference>
<dbReference type="SUPFAM" id="SSF52499">
    <property type="entry name" value="Isochorismatase-like hydrolases"/>
    <property type="match status" value="1"/>
</dbReference>
<evidence type="ECO:0000313" key="3">
    <source>
        <dbReference type="Proteomes" id="UP000256585"/>
    </source>
</evidence>
<evidence type="ECO:0000313" key="2">
    <source>
        <dbReference type="EMBL" id="AZZ65316.1"/>
    </source>
</evidence>
<dbReference type="KEGG" id="mphc:DMC14_000685"/>
<dbReference type="RefSeq" id="WP_116171865.1">
    <property type="nucleotide sequence ID" value="NZ_CP033058.2"/>
</dbReference>
<proteinExistence type="predicted"/>
<dbReference type="OrthoDB" id="9796485at2"/>
<gene>
    <name evidence="2" type="ORF">DMC14_000685</name>
</gene>
<dbReference type="PANTHER" id="PTHR47297">
    <property type="match status" value="1"/>
</dbReference>
<evidence type="ECO:0000259" key="1">
    <source>
        <dbReference type="Pfam" id="PF00857"/>
    </source>
</evidence>